<organism evidence="7 8">
    <name type="scientific">Acanthamoeba castellanii (strain ATCC 30010 / Neff)</name>
    <dbReference type="NCBI Taxonomy" id="1257118"/>
    <lineage>
        <taxon>Eukaryota</taxon>
        <taxon>Amoebozoa</taxon>
        <taxon>Discosea</taxon>
        <taxon>Longamoebia</taxon>
        <taxon>Centramoebida</taxon>
        <taxon>Acanthamoebidae</taxon>
        <taxon>Acanthamoeba</taxon>
    </lineage>
</organism>
<protein>
    <submittedName>
        <fullName evidence="7">Response regulator receiver domain containing protein</fullName>
    </submittedName>
</protein>
<dbReference type="NCBIfam" id="TIGR00229">
    <property type="entry name" value="sensory_box"/>
    <property type="match status" value="1"/>
</dbReference>
<feature type="compositionally biased region" description="Polar residues" evidence="3">
    <location>
        <begin position="633"/>
        <end position="643"/>
    </location>
</feature>
<evidence type="ECO:0000256" key="3">
    <source>
        <dbReference type="SAM" id="MobiDB-lite"/>
    </source>
</evidence>
<dbReference type="InterPro" id="IPR003661">
    <property type="entry name" value="HisK_dim/P_dom"/>
</dbReference>
<dbReference type="GO" id="GO:0000155">
    <property type="term" value="F:phosphorelay sensor kinase activity"/>
    <property type="evidence" value="ECO:0007669"/>
    <property type="project" value="InterPro"/>
</dbReference>
<feature type="compositionally biased region" description="Low complexity" evidence="3">
    <location>
        <begin position="1483"/>
        <end position="1549"/>
    </location>
</feature>
<dbReference type="InterPro" id="IPR035965">
    <property type="entry name" value="PAS-like_dom_sf"/>
</dbReference>
<dbReference type="VEuPathDB" id="AmoebaDB:ACA1_386380"/>
<evidence type="ECO:0000259" key="6">
    <source>
        <dbReference type="PROSITE" id="PS50112"/>
    </source>
</evidence>
<feature type="domain" description="Response regulatory" evidence="5">
    <location>
        <begin position="715"/>
        <end position="830"/>
    </location>
</feature>
<dbReference type="GeneID" id="14922744"/>
<proteinExistence type="predicted"/>
<evidence type="ECO:0000259" key="5">
    <source>
        <dbReference type="PROSITE" id="PS50110"/>
    </source>
</evidence>
<dbReference type="SUPFAM" id="SSF52172">
    <property type="entry name" value="CheY-like"/>
    <property type="match status" value="2"/>
</dbReference>
<dbReference type="Pfam" id="PF00512">
    <property type="entry name" value="HisKA"/>
    <property type="match status" value="2"/>
</dbReference>
<feature type="domain" description="Histidine kinase" evidence="4">
    <location>
        <begin position="214"/>
        <end position="433"/>
    </location>
</feature>
<feature type="region of interest" description="Disordered" evidence="3">
    <location>
        <begin position="604"/>
        <end position="643"/>
    </location>
</feature>
<dbReference type="PROSITE" id="PS50110">
    <property type="entry name" value="RESPONSE_REGULATORY"/>
    <property type="match status" value="2"/>
</dbReference>
<dbReference type="PROSITE" id="PS50109">
    <property type="entry name" value="HIS_KIN"/>
    <property type="match status" value="2"/>
</dbReference>
<dbReference type="CDD" id="cd17574">
    <property type="entry name" value="REC_OmpR"/>
    <property type="match status" value="1"/>
</dbReference>
<dbReference type="InterPro" id="IPR013656">
    <property type="entry name" value="PAS_4"/>
</dbReference>
<dbReference type="SMART" id="SM00448">
    <property type="entry name" value="REC"/>
    <property type="match status" value="2"/>
</dbReference>
<feature type="region of interest" description="Disordered" evidence="3">
    <location>
        <begin position="474"/>
        <end position="524"/>
    </location>
</feature>
<dbReference type="InterPro" id="IPR001789">
    <property type="entry name" value="Sig_transdc_resp-reg_receiver"/>
</dbReference>
<evidence type="ECO:0000313" key="7">
    <source>
        <dbReference type="EMBL" id="ELR21830.1"/>
    </source>
</evidence>
<feature type="modified residue" description="4-aspartylphosphate" evidence="2">
    <location>
        <position position="763"/>
    </location>
</feature>
<feature type="compositionally biased region" description="Low complexity" evidence="3">
    <location>
        <begin position="1298"/>
        <end position="1316"/>
    </location>
</feature>
<dbReference type="InterPro" id="IPR004358">
    <property type="entry name" value="Sig_transdc_His_kin-like_C"/>
</dbReference>
<dbReference type="Pfam" id="PF08448">
    <property type="entry name" value="PAS_4"/>
    <property type="match status" value="1"/>
</dbReference>
<dbReference type="PRINTS" id="PR00344">
    <property type="entry name" value="BCTRLSENSOR"/>
</dbReference>
<feature type="compositionally biased region" description="Low complexity" evidence="3">
    <location>
        <begin position="504"/>
        <end position="524"/>
    </location>
</feature>
<dbReference type="Pfam" id="PF00072">
    <property type="entry name" value="Response_reg"/>
    <property type="match status" value="2"/>
</dbReference>
<dbReference type="CDD" id="cd00130">
    <property type="entry name" value="PAS"/>
    <property type="match status" value="1"/>
</dbReference>
<dbReference type="FunFam" id="1.10.287.130:FF:000045">
    <property type="entry name" value="Two-component system sensor histidine kinase/response regulator"/>
    <property type="match status" value="1"/>
</dbReference>
<dbReference type="InterPro" id="IPR003594">
    <property type="entry name" value="HATPase_dom"/>
</dbReference>
<feature type="domain" description="PAS" evidence="6">
    <location>
        <begin position="853"/>
        <end position="923"/>
    </location>
</feature>
<dbReference type="InterPro" id="IPR000014">
    <property type="entry name" value="PAS"/>
</dbReference>
<evidence type="ECO:0000259" key="4">
    <source>
        <dbReference type="PROSITE" id="PS50109"/>
    </source>
</evidence>
<dbReference type="Gene3D" id="3.30.450.40">
    <property type="match status" value="1"/>
</dbReference>
<dbReference type="PROSITE" id="PS50112">
    <property type="entry name" value="PAS"/>
    <property type="match status" value="1"/>
</dbReference>
<feature type="compositionally biased region" description="Low complexity" evidence="3">
    <location>
        <begin position="474"/>
        <end position="495"/>
    </location>
</feature>
<name>L8H9G7_ACACF</name>
<dbReference type="SUPFAM" id="SSF55874">
    <property type="entry name" value="ATPase domain of HSP90 chaperone/DNA topoisomerase II/histidine kinase"/>
    <property type="match status" value="3"/>
</dbReference>
<evidence type="ECO:0000256" key="2">
    <source>
        <dbReference type="PROSITE-ProRule" id="PRU00169"/>
    </source>
</evidence>
<dbReference type="Gene3D" id="1.10.287.130">
    <property type="match status" value="2"/>
</dbReference>
<dbReference type="CDD" id="cd00082">
    <property type="entry name" value="HisKA"/>
    <property type="match status" value="2"/>
</dbReference>
<dbReference type="EMBL" id="KB007900">
    <property type="protein sequence ID" value="ELR21830.1"/>
    <property type="molecule type" value="Genomic_DNA"/>
</dbReference>
<feature type="region of interest" description="Disordered" evidence="3">
    <location>
        <begin position="1284"/>
        <end position="1323"/>
    </location>
</feature>
<feature type="region of interest" description="Disordered" evidence="3">
    <location>
        <begin position="1476"/>
        <end position="1601"/>
    </location>
</feature>
<dbReference type="RefSeq" id="XP_004347212.1">
    <property type="nucleotide sequence ID" value="XM_004347162.1"/>
</dbReference>
<dbReference type="Gene3D" id="3.30.565.10">
    <property type="entry name" value="Histidine kinase-like ATPase, C-terminal domain"/>
    <property type="match status" value="2"/>
</dbReference>
<dbReference type="SUPFAM" id="SSF47384">
    <property type="entry name" value="Homodimeric domain of signal transducing histidine kinase"/>
    <property type="match status" value="2"/>
</dbReference>
<dbReference type="InterPro" id="IPR036890">
    <property type="entry name" value="HATPase_C_sf"/>
</dbReference>
<feature type="domain" description="Response regulatory" evidence="5">
    <location>
        <begin position="1605"/>
        <end position="1721"/>
    </location>
</feature>
<feature type="domain" description="Histidine kinase" evidence="4">
    <location>
        <begin position="1135"/>
        <end position="1444"/>
    </location>
</feature>
<evidence type="ECO:0000313" key="8">
    <source>
        <dbReference type="Proteomes" id="UP000011083"/>
    </source>
</evidence>
<dbReference type="Pfam" id="PF02518">
    <property type="entry name" value="HATPase_c"/>
    <property type="match status" value="2"/>
</dbReference>
<gene>
    <name evidence="7" type="ORF">ACA1_386380</name>
</gene>
<dbReference type="Proteomes" id="UP000011083">
    <property type="component" value="Unassembled WGS sequence"/>
</dbReference>
<dbReference type="KEGG" id="acan:ACA1_386380"/>
<sequence>MFLLARRYDIPFACLYLLDDSIGGTARLANMVGYAQDSHIFPTTVVVPPVDNGGSDSSDGSDGDENEPSDQTDDSHYEREPPAPMDPLHYHQQQRTLELEFARLFREVLQTRESRQLDLTPFEEVQPCGGWNERPRACVLLPLTSKTGTKTPAAVLVAGVNPRHALDNTYNIFFNLVASQVGALIANASSKEEEHQLVQTLADLDRAKTLFFSNISHEFRTPLTLMLGPLEDLLAKGEVPEKELLLEQLSLVHRNSLRLLKLVNSLLDFSKIEAGRMQASFRPLDLTQLTQDLASTFRSAAERVGLKLVIDCQPLNQYVFVDTEMWEKIVLNLLSNALKFTIKGRIEVRLVPVSDTHVELVVQDTGVGIPSEELGNLGKRFHRIQCTGGRTHEGTGIGLALVYELVRIHGGTVTVESQLDVGSTFRVRIPLGSAHLPRAQVSIAPFSPSRVGAKKRYSANPSWWLPCIEALSSSSSASPTPSSSLSSSSSYSENSPRFHPSPAPATSAQPPSSLTSSTSSSAFHSFHPPPTLASMVLPASSRSRRSSIHCILENAASKASTLFMPPSPLGAASPSYGDFAARAVGSRASLGSCGSGARRSSYPANHPYHFAGGGGGGSQHSTPRASLAHNAPPLSNQRRSSLPQYSVPVNSPFVSYGLERVSSEVPSGYANTRRESLACLPSPNTSSPSPSLTPYSSGSWEVPLEASMQQDKKYRILLADDNFDMREYLGRLLSEKYEVVTVCDGLEALHMVEYMDIDLVLTDVMMPRLDGLGLLKELRLRDQTKTIPVILLSARTGEESHLEGLAAGADDYLIKPFTARELLARVSAHIHMACIRMESTQREQELRLQVGEAKEGMERILASIQDAFIAFDSHFRFTFVNDNAALLCGAEKEDMLGKDVWEYMVDTSDGIVRRNLERAITESVDTTFEFYHPSRDCWYEERIYPGAYGGACVFILDTTARKKTEERLSLLAKVSSVLSGFIDHHIPSLIASILKLVEDSVVAEWCILDVLEEAGGSLKRIFTPKALPDKWEVAPIPADPTDLSEFDLTVDLYNGERVGARASLADFIAVPLAARGRMFGIWLFARSSASRRSYVDEERAACEELARRAALAIDNIRLYQDAENANHAKDHFLAALSHELRTPLTPALLLSETLQADESLPQSVMESIRTIHESVELEVQLIDDLLDLTKVARGKLQLHRQYVEAHELVDRTLRIVDHELLKKKLLLRVHLNAQHHLLHVDPARMQQVFWNIIKNAIKFTPLGGSITVSTSNLEALDDGDGNFTFLTDSPQQHGGGEASTLSSSASAPASTSSATPRRGPDVVPKLAISADGQALLPLKVPRSLSGSASSSATSTPRSPCARRVRAMLRIEVCDSGIGIESHILPHLFHAFEQGDASITVRFGGLGMGLAISSSLVKLHHGSLSATSEGKDKGACFTICLPTVYSRGLEETEFTADVGADLASLVAFSAQRLTERGGGDDELSFSASSSLSTSPTSASASPSHSGARSPRSPRGTPLSLSSSTTMPSSLAAAPDAGASSSASTSTSTSALVGANPLRQRRPPISALRPIKTTSQPALSTSSAGLLSSSSSSTSSSSSSTTTRQLRILLVEDNKSTLLIMSRLLQQRLGYHVTVASTVAEALDAAEKKEGMFDLVLSDIGLPDGTGLQLMKALKQRWGLKGIALSGYGMMEDVQRSKDAGFETHLTKPINFAVLTATIQKVLPGGTAP</sequence>
<dbReference type="SMART" id="SM00091">
    <property type="entry name" value="PAS"/>
    <property type="match status" value="1"/>
</dbReference>
<dbReference type="OrthoDB" id="16389at2759"/>
<dbReference type="SUPFAM" id="SSF55785">
    <property type="entry name" value="PYP-like sensor domain (PAS domain)"/>
    <property type="match status" value="1"/>
</dbReference>
<keyword evidence="8" id="KW-1185">Reference proteome</keyword>
<accession>L8H9G7</accession>
<reference evidence="7 8" key="1">
    <citation type="journal article" date="2013" name="Genome Biol.">
        <title>Genome of Acanthamoeba castellanii highlights extensive lateral gene transfer and early evolution of tyrosine kinase signaling.</title>
        <authorList>
            <person name="Clarke M."/>
            <person name="Lohan A.J."/>
            <person name="Liu B."/>
            <person name="Lagkouvardos I."/>
            <person name="Roy S."/>
            <person name="Zafar N."/>
            <person name="Bertelli C."/>
            <person name="Schilde C."/>
            <person name="Kianianmomeni A."/>
            <person name="Burglin T.R."/>
            <person name="Frech C."/>
            <person name="Turcotte B."/>
            <person name="Kopec K.O."/>
            <person name="Synnott J.M."/>
            <person name="Choo C."/>
            <person name="Paponov I."/>
            <person name="Finkler A."/>
            <person name="Soon Heng Tan C."/>
            <person name="Hutchins A.P."/>
            <person name="Weinmeier T."/>
            <person name="Rattei T."/>
            <person name="Chu J.S."/>
            <person name="Gimenez G."/>
            <person name="Irimia M."/>
            <person name="Rigden D.J."/>
            <person name="Fitzpatrick D.A."/>
            <person name="Lorenzo-Morales J."/>
            <person name="Bateman A."/>
            <person name="Chiu C.H."/>
            <person name="Tang P."/>
            <person name="Hegemann P."/>
            <person name="Fromm H."/>
            <person name="Raoult D."/>
            <person name="Greub G."/>
            <person name="Miranda-Saavedra D."/>
            <person name="Chen N."/>
            <person name="Nash P."/>
            <person name="Ginger M.L."/>
            <person name="Horn M."/>
            <person name="Schaap P."/>
            <person name="Caler L."/>
            <person name="Loftus B."/>
        </authorList>
    </citation>
    <scope>NUCLEOTIDE SEQUENCE [LARGE SCALE GENOMIC DNA]</scope>
    <source>
        <strain evidence="7 8">Neff</strain>
    </source>
</reference>
<keyword evidence="1 2" id="KW-0597">Phosphoprotein</keyword>
<dbReference type="InterPro" id="IPR029016">
    <property type="entry name" value="GAF-like_dom_sf"/>
</dbReference>
<feature type="modified residue" description="4-aspartylphosphate" evidence="2">
    <location>
        <position position="1657"/>
    </location>
</feature>
<dbReference type="SMART" id="SM00387">
    <property type="entry name" value="HATPase_c"/>
    <property type="match status" value="2"/>
</dbReference>
<evidence type="ECO:0000256" key="1">
    <source>
        <dbReference type="ARBA" id="ARBA00022553"/>
    </source>
</evidence>
<dbReference type="SMART" id="SM00388">
    <property type="entry name" value="HisKA"/>
    <property type="match status" value="2"/>
</dbReference>
<dbReference type="PANTHER" id="PTHR43547">
    <property type="entry name" value="TWO-COMPONENT HISTIDINE KINASE"/>
    <property type="match status" value="1"/>
</dbReference>
<feature type="region of interest" description="Disordered" evidence="3">
    <location>
        <begin position="46"/>
        <end position="88"/>
    </location>
</feature>
<dbReference type="SUPFAM" id="SSF55781">
    <property type="entry name" value="GAF domain-like"/>
    <property type="match status" value="1"/>
</dbReference>
<dbReference type="Gene3D" id="3.30.450.20">
    <property type="entry name" value="PAS domain"/>
    <property type="match status" value="1"/>
</dbReference>
<dbReference type="Gene3D" id="3.40.50.2300">
    <property type="match status" value="2"/>
</dbReference>
<feature type="compositionally biased region" description="Low complexity" evidence="3">
    <location>
        <begin position="1577"/>
        <end position="1601"/>
    </location>
</feature>
<dbReference type="InterPro" id="IPR005467">
    <property type="entry name" value="His_kinase_dom"/>
</dbReference>
<feature type="compositionally biased region" description="Acidic residues" evidence="3">
    <location>
        <begin position="59"/>
        <end position="72"/>
    </location>
</feature>
<dbReference type="InterPro" id="IPR036097">
    <property type="entry name" value="HisK_dim/P_sf"/>
</dbReference>
<dbReference type="InterPro" id="IPR011006">
    <property type="entry name" value="CheY-like_superfamily"/>
</dbReference>
<dbReference type="PANTHER" id="PTHR43547:SF2">
    <property type="entry name" value="HYBRID SIGNAL TRANSDUCTION HISTIDINE KINASE C"/>
    <property type="match status" value="1"/>
</dbReference>